<protein>
    <recommendedName>
        <fullName evidence="2">SAP domain-containing protein</fullName>
    </recommendedName>
</protein>
<name>A0AAV9PR50_9PEZI</name>
<keyword evidence="4" id="KW-1185">Reference proteome</keyword>
<dbReference type="AlphaFoldDB" id="A0AAV9PR50"/>
<dbReference type="Gene3D" id="1.10.720.30">
    <property type="entry name" value="SAP domain"/>
    <property type="match status" value="1"/>
</dbReference>
<dbReference type="SMART" id="SM00513">
    <property type="entry name" value="SAP"/>
    <property type="match status" value="1"/>
</dbReference>
<feature type="compositionally biased region" description="Basic and acidic residues" evidence="1">
    <location>
        <begin position="88"/>
        <end position="98"/>
    </location>
</feature>
<feature type="region of interest" description="Disordered" evidence="1">
    <location>
        <begin position="18"/>
        <end position="292"/>
    </location>
</feature>
<feature type="compositionally biased region" description="Polar residues" evidence="1">
    <location>
        <begin position="154"/>
        <end position="168"/>
    </location>
</feature>
<dbReference type="SUPFAM" id="SSF68906">
    <property type="entry name" value="SAP domain"/>
    <property type="match status" value="1"/>
</dbReference>
<evidence type="ECO:0000256" key="1">
    <source>
        <dbReference type="SAM" id="MobiDB-lite"/>
    </source>
</evidence>
<dbReference type="PANTHER" id="PTHR47031">
    <property type="entry name" value="SAP DNA-BINDING DOMAIN-CONTAINING PROTEIN"/>
    <property type="match status" value="1"/>
</dbReference>
<dbReference type="RefSeq" id="XP_064663456.1">
    <property type="nucleotide sequence ID" value="XM_064799129.1"/>
</dbReference>
<dbReference type="Proteomes" id="UP001337655">
    <property type="component" value="Unassembled WGS sequence"/>
</dbReference>
<reference evidence="3 4" key="1">
    <citation type="submission" date="2023-08" db="EMBL/GenBank/DDBJ databases">
        <title>Black Yeasts Isolated from many extreme environments.</title>
        <authorList>
            <person name="Coleine C."/>
            <person name="Stajich J.E."/>
            <person name="Selbmann L."/>
        </authorList>
    </citation>
    <scope>NUCLEOTIDE SEQUENCE [LARGE SCALE GENOMIC DNA]</scope>
    <source>
        <strain evidence="3 4">CCFEE 5935</strain>
    </source>
</reference>
<dbReference type="Pfam" id="PF02037">
    <property type="entry name" value="SAP"/>
    <property type="match status" value="1"/>
</dbReference>
<dbReference type="PANTHER" id="PTHR47031:SF3">
    <property type="entry name" value="SAP DOMAIN-CONTAINING PROTEIN"/>
    <property type="match status" value="1"/>
</dbReference>
<evidence type="ECO:0000313" key="3">
    <source>
        <dbReference type="EMBL" id="KAK5174787.1"/>
    </source>
</evidence>
<gene>
    <name evidence="3" type="ORF">LTR77_001870</name>
</gene>
<feature type="region of interest" description="Disordered" evidence="1">
    <location>
        <begin position="425"/>
        <end position="445"/>
    </location>
</feature>
<dbReference type="InterPro" id="IPR034257">
    <property type="entry name" value="Acinus_RRM"/>
</dbReference>
<organism evidence="3 4">
    <name type="scientific">Saxophila tyrrhenica</name>
    <dbReference type="NCBI Taxonomy" id="1690608"/>
    <lineage>
        <taxon>Eukaryota</taxon>
        <taxon>Fungi</taxon>
        <taxon>Dikarya</taxon>
        <taxon>Ascomycota</taxon>
        <taxon>Pezizomycotina</taxon>
        <taxon>Dothideomycetes</taxon>
        <taxon>Dothideomycetidae</taxon>
        <taxon>Mycosphaerellales</taxon>
        <taxon>Extremaceae</taxon>
        <taxon>Saxophila</taxon>
    </lineage>
</organism>
<dbReference type="GO" id="GO:0003676">
    <property type="term" value="F:nucleic acid binding"/>
    <property type="evidence" value="ECO:0007669"/>
    <property type="project" value="InterPro"/>
</dbReference>
<feature type="compositionally biased region" description="Basic and acidic residues" evidence="1">
    <location>
        <begin position="193"/>
        <end position="208"/>
    </location>
</feature>
<feature type="compositionally biased region" description="Basic and acidic residues" evidence="1">
    <location>
        <begin position="260"/>
        <end position="281"/>
    </location>
</feature>
<feature type="compositionally biased region" description="Gly residues" evidence="1">
    <location>
        <begin position="569"/>
        <end position="594"/>
    </location>
</feature>
<feature type="domain" description="SAP" evidence="2">
    <location>
        <begin position="4"/>
        <end position="40"/>
    </location>
</feature>
<sequence length="594" mass="64104">MADYSKLKVAELRDVLKERGIPSTGLTRKQQIVDALEAHDASQNETGEAGDAPAADVNTEGRVEEAVSSEGDGVVREDGVDSGPVEADQPREAGKADAEGMVGENMEDVGKEHAVTNGVEPDATSIPVSEVQGVSSSDAQPATIADEKMEDLTATPQMASPVSDGQSSENRKRKRRSPTPPPSEDTINKKLKAAKEEPVKLPNDDVVEKAPVPFETSSNPADSKEALPYSTSDDVMEVSDAPVATDPTSDLTNEAPASRNKFDGDMADKTDDTTMRAHSPLEDGTSGPSSVHPVTHSIYIRDLLRPLQPQQLRDHIVTLAARPGEEPDDSVITTLHLDNIRTHAFVSFASTSAASRVRTALHGVVWPDESTRKQLWVDYVPDEQVQDWIDREMESGNSKRDVRRWEVEYGTLNDGTVTASLQEITAPTGPRPRTSFSTQAPAPGQGVLNAPLGPRGHRPSIPTEHSVAPMASKQSPINSTPAPATSASFSVLDERFSSTTTKPKVYYLPVSSEIADKRLDTLDRETSRTWEGGRAMKTATGIEQQVRRYTFEDGDRLVDGGVEREHGYRGPGPGPWRGGSGGHRGGRGYGRGWR</sequence>
<evidence type="ECO:0000313" key="4">
    <source>
        <dbReference type="Proteomes" id="UP001337655"/>
    </source>
</evidence>
<dbReference type="CDD" id="cd12432">
    <property type="entry name" value="RRM_ACINU"/>
    <property type="match status" value="1"/>
</dbReference>
<dbReference type="GeneID" id="89923217"/>
<dbReference type="InterPro" id="IPR036361">
    <property type="entry name" value="SAP_dom_sf"/>
</dbReference>
<dbReference type="SUPFAM" id="SSF54928">
    <property type="entry name" value="RNA-binding domain, RBD"/>
    <property type="match status" value="1"/>
</dbReference>
<comment type="caution">
    <text evidence="3">The sequence shown here is derived from an EMBL/GenBank/DDBJ whole genome shotgun (WGS) entry which is preliminary data.</text>
</comment>
<dbReference type="EMBL" id="JAVRRT010000002">
    <property type="protein sequence ID" value="KAK5174787.1"/>
    <property type="molecule type" value="Genomic_DNA"/>
</dbReference>
<feature type="region of interest" description="Disordered" evidence="1">
    <location>
        <begin position="561"/>
        <end position="594"/>
    </location>
</feature>
<dbReference type="Pfam" id="PF16294">
    <property type="entry name" value="RSB_motif"/>
    <property type="match status" value="1"/>
</dbReference>
<dbReference type="InterPro" id="IPR032552">
    <property type="entry name" value="RSB_motif"/>
</dbReference>
<dbReference type="InterPro" id="IPR003034">
    <property type="entry name" value="SAP_dom"/>
</dbReference>
<accession>A0AAV9PR50</accession>
<evidence type="ECO:0000259" key="2">
    <source>
        <dbReference type="SMART" id="SM00513"/>
    </source>
</evidence>
<dbReference type="InterPro" id="IPR035979">
    <property type="entry name" value="RBD_domain_sf"/>
</dbReference>
<proteinExistence type="predicted"/>